<feature type="compositionally biased region" description="Polar residues" evidence="14">
    <location>
        <begin position="1"/>
        <end position="10"/>
    </location>
</feature>
<evidence type="ECO:0000256" key="14">
    <source>
        <dbReference type="SAM" id="MobiDB-lite"/>
    </source>
</evidence>
<evidence type="ECO:0000256" key="4">
    <source>
        <dbReference type="ARBA" id="ARBA00022679"/>
    </source>
</evidence>
<feature type="region of interest" description="Disordered" evidence="14">
    <location>
        <begin position="1"/>
        <end position="25"/>
    </location>
</feature>
<evidence type="ECO:0000256" key="1">
    <source>
        <dbReference type="ARBA" id="ARBA00004123"/>
    </source>
</evidence>
<evidence type="ECO:0000256" key="9">
    <source>
        <dbReference type="ARBA" id="ARBA00023015"/>
    </source>
</evidence>
<dbReference type="AlphaFoldDB" id="A0A367XM66"/>
<evidence type="ECO:0000256" key="7">
    <source>
        <dbReference type="ARBA" id="ARBA00022833"/>
    </source>
</evidence>
<keyword evidence="7" id="KW-0862">Zinc</keyword>
<keyword evidence="5" id="KW-0479">Metal-binding</keyword>
<keyword evidence="9" id="KW-0805">Transcription regulation</keyword>
<dbReference type="EMBL" id="QLNQ01000030">
    <property type="protein sequence ID" value="RCK54658.1"/>
    <property type="molecule type" value="Genomic_DNA"/>
</dbReference>
<keyword evidence="10" id="KW-0804">Transcription</keyword>
<feature type="domain" description="MYST-type HAT" evidence="15">
    <location>
        <begin position="31"/>
        <end position="333"/>
    </location>
</feature>
<evidence type="ECO:0000256" key="11">
    <source>
        <dbReference type="ARBA" id="ARBA00023242"/>
    </source>
</evidence>
<comment type="caution">
    <text evidence="16">The sequence shown here is derived from an EMBL/GenBank/DDBJ whole genome shotgun (WGS) entry which is preliminary data.</text>
</comment>
<dbReference type="InterPro" id="IPR050603">
    <property type="entry name" value="MYST_HAT"/>
</dbReference>
<evidence type="ECO:0000256" key="12">
    <source>
        <dbReference type="ARBA" id="ARBA00023315"/>
    </source>
</evidence>
<dbReference type="OrthoDB" id="787137at2759"/>
<dbReference type="GO" id="GO:0006355">
    <property type="term" value="P:regulation of DNA-templated transcription"/>
    <property type="evidence" value="ECO:0007669"/>
    <property type="project" value="InterPro"/>
</dbReference>
<evidence type="ECO:0000256" key="10">
    <source>
        <dbReference type="ARBA" id="ARBA00023163"/>
    </source>
</evidence>
<dbReference type="GO" id="GO:0046972">
    <property type="term" value="F:histone H4K16 acetyltransferase activity"/>
    <property type="evidence" value="ECO:0007669"/>
    <property type="project" value="TreeGrafter"/>
</dbReference>
<evidence type="ECO:0000256" key="5">
    <source>
        <dbReference type="ARBA" id="ARBA00022723"/>
    </source>
</evidence>
<evidence type="ECO:0000313" key="17">
    <source>
        <dbReference type="Proteomes" id="UP000253472"/>
    </source>
</evidence>
<evidence type="ECO:0000256" key="8">
    <source>
        <dbReference type="ARBA" id="ARBA00022990"/>
    </source>
</evidence>
<keyword evidence="12" id="KW-0012">Acyltransferase</keyword>
<keyword evidence="6" id="KW-0863">Zinc-finger</keyword>
<dbReference type="GO" id="GO:0005634">
    <property type="term" value="C:nucleus"/>
    <property type="evidence" value="ECO:0007669"/>
    <property type="project" value="UniProtKB-SubCell"/>
</dbReference>
<protein>
    <recommendedName>
        <fullName evidence="3">histone acetyltransferase</fullName>
        <ecNumber evidence="3">2.3.1.48</ecNumber>
    </recommendedName>
</protein>
<name>A0A367XM66_9ASCO</name>
<evidence type="ECO:0000256" key="13">
    <source>
        <dbReference type="PIRSR" id="PIRSR602717-51"/>
    </source>
</evidence>
<dbReference type="PANTHER" id="PTHR10615">
    <property type="entry name" value="HISTONE ACETYLTRANSFERASE"/>
    <property type="match status" value="1"/>
</dbReference>
<keyword evidence="4 16" id="KW-0808">Transferase</keyword>
<dbReference type="EC" id="2.3.1.48" evidence="3"/>
<organism evidence="16 17">
    <name type="scientific">Candida viswanathii</name>
    <dbReference type="NCBI Taxonomy" id="5486"/>
    <lineage>
        <taxon>Eukaryota</taxon>
        <taxon>Fungi</taxon>
        <taxon>Dikarya</taxon>
        <taxon>Ascomycota</taxon>
        <taxon>Saccharomycotina</taxon>
        <taxon>Pichiomycetes</taxon>
        <taxon>Debaryomycetaceae</taxon>
        <taxon>Candida/Lodderomyces clade</taxon>
        <taxon>Candida</taxon>
    </lineage>
</organism>
<dbReference type="SUPFAM" id="SSF55729">
    <property type="entry name" value="Acyl-CoA N-acyltransferases (Nat)"/>
    <property type="match status" value="1"/>
</dbReference>
<dbReference type="Pfam" id="PF01853">
    <property type="entry name" value="MOZ_SAS"/>
    <property type="match status" value="1"/>
</dbReference>
<accession>A0A367XM66</accession>
<dbReference type="Gene3D" id="3.30.60.60">
    <property type="entry name" value="N-acetyl transferase-like"/>
    <property type="match status" value="1"/>
</dbReference>
<dbReference type="Gene3D" id="3.40.630.30">
    <property type="match status" value="1"/>
</dbReference>
<evidence type="ECO:0000256" key="2">
    <source>
        <dbReference type="ARBA" id="ARBA00010107"/>
    </source>
</evidence>
<gene>
    <name evidence="16" type="primary">SAS2_1</name>
    <name evidence="16" type="ORF">Cantr_03627</name>
</gene>
<dbReference type="InterPro" id="IPR036388">
    <property type="entry name" value="WH-like_DNA-bd_sf"/>
</dbReference>
<comment type="similarity">
    <text evidence="2">Belongs to the MYST (SAS/MOZ) family.</text>
</comment>
<keyword evidence="11" id="KW-0539">Nucleus</keyword>
<evidence type="ECO:0000259" key="15">
    <source>
        <dbReference type="PROSITE" id="PS51726"/>
    </source>
</evidence>
<keyword evidence="17" id="KW-1185">Reference proteome</keyword>
<evidence type="ECO:0000256" key="6">
    <source>
        <dbReference type="ARBA" id="ARBA00022771"/>
    </source>
</evidence>
<dbReference type="InterPro" id="IPR002717">
    <property type="entry name" value="HAT_MYST-type"/>
</dbReference>
<dbReference type="InterPro" id="IPR016181">
    <property type="entry name" value="Acyl_CoA_acyltransferase"/>
</dbReference>
<dbReference type="Proteomes" id="UP000253472">
    <property type="component" value="Unassembled WGS sequence"/>
</dbReference>
<keyword evidence="8" id="KW-0007">Acetylation</keyword>
<evidence type="ECO:0000313" key="16">
    <source>
        <dbReference type="EMBL" id="RCK54658.1"/>
    </source>
</evidence>
<comment type="subcellular location">
    <subcellularLocation>
        <location evidence="1">Nucleus</location>
    </subcellularLocation>
</comment>
<dbReference type="GO" id="GO:0008270">
    <property type="term" value="F:zinc ion binding"/>
    <property type="evidence" value="ECO:0007669"/>
    <property type="project" value="UniProtKB-KW"/>
</dbReference>
<dbReference type="PROSITE" id="PS51726">
    <property type="entry name" value="MYST_HAT"/>
    <property type="match status" value="1"/>
</dbReference>
<proteinExistence type="inferred from homology"/>
<dbReference type="Gene3D" id="1.10.10.10">
    <property type="entry name" value="Winged helix-like DNA-binding domain superfamily/Winged helix DNA-binding domain"/>
    <property type="match status" value="1"/>
</dbReference>
<dbReference type="PANTHER" id="PTHR10615:SF219">
    <property type="entry name" value="HISTONE ACETYLTRANSFERASE KAT5"/>
    <property type="match status" value="1"/>
</dbReference>
<dbReference type="GO" id="GO:0035267">
    <property type="term" value="C:NuA4 histone acetyltransferase complex"/>
    <property type="evidence" value="ECO:0007669"/>
    <property type="project" value="TreeGrafter"/>
</dbReference>
<feature type="active site" description="Proton donor/acceptor" evidence="13">
    <location>
        <position position="256"/>
    </location>
</feature>
<sequence>MFDTTPNPITSPKRKKVGNKDTEDSSYYGQLNKRNINKVTFGDYEFSAWYGNAAFFYPHDLSHSALGYEYANKVALEGSGAKKIHKKDMFDENLHEFWLDHLYVCEYCFRYSSHEHELNSHVVKCRYNRWRPNIGTLVYKDDTNGYIIREVRGFQDPLFCQNLCLFGKLFLDDKSIYYNIEHFNFYIVYGRDETTPNYIPMGFFSKEVLSYENDINLACICVFPPFQRRHLGSLLIEFLYRLAKVTPGQYGGSGPEYPLSPYGKMTYLRFWSKRLAKTIHKMQGEFTLNQLSKLTGFRKEDILLTLEFMEVLVQDDSTGSVSLSVENLKRWMKLNKFDPEMEIDALDPECLIL</sequence>
<evidence type="ECO:0000256" key="3">
    <source>
        <dbReference type="ARBA" id="ARBA00013184"/>
    </source>
</evidence>
<dbReference type="STRING" id="5486.A0A367XM66"/>
<reference evidence="16 17" key="1">
    <citation type="submission" date="2018-06" db="EMBL/GenBank/DDBJ databases">
        <title>Whole genome sequencing of Candida tropicalis (genome annotated by CSBL at Korea University).</title>
        <authorList>
            <person name="Ahn J."/>
        </authorList>
    </citation>
    <scope>NUCLEOTIDE SEQUENCE [LARGE SCALE GENOMIC DNA]</scope>
    <source>
        <strain evidence="16 17">ATCC 20962</strain>
    </source>
</reference>